<keyword evidence="1" id="KW-1015">Disulfide bond</keyword>
<evidence type="ECO:0000313" key="5">
    <source>
        <dbReference type="Proteomes" id="UP000276834"/>
    </source>
</evidence>
<accession>A0A3L8SCN2</accession>
<reference evidence="4 5" key="1">
    <citation type="journal article" date="2018" name="Proc. R. Soc. B">
        <title>A non-coding region near Follistatin controls head colour polymorphism in the Gouldian finch.</title>
        <authorList>
            <person name="Toomey M.B."/>
            <person name="Marques C.I."/>
            <person name="Andrade P."/>
            <person name="Araujo P.M."/>
            <person name="Sabatino S."/>
            <person name="Gazda M.A."/>
            <person name="Afonso S."/>
            <person name="Lopes R.J."/>
            <person name="Corbo J.C."/>
            <person name="Carneiro M."/>
        </authorList>
    </citation>
    <scope>NUCLEOTIDE SEQUENCE [LARGE SCALE GENOMIC DNA]</scope>
    <source>
        <strain evidence="4">Red01</strain>
        <tissue evidence="4">Muscle</tissue>
    </source>
</reference>
<dbReference type="OrthoDB" id="9924649at2759"/>
<evidence type="ECO:0000313" key="4">
    <source>
        <dbReference type="EMBL" id="RLV99748.1"/>
    </source>
</evidence>
<dbReference type="AlphaFoldDB" id="A0A3L8SCN2"/>
<dbReference type="STRING" id="44316.ENSEGOP00005005063"/>
<feature type="transmembrane region" description="Helical" evidence="2">
    <location>
        <begin position="7"/>
        <end position="27"/>
    </location>
</feature>
<keyword evidence="5" id="KW-1185">Reference proteome</keyword>
<name>A0A3L8SCN2_CHLGU</name>
<keyword evidence="2" id="KW-0472">Membrane</keyword>
<dbReference type="GO" id="GO:0006493">
    <property type="term" value="P:protein O-linked glycosylation"/>
    <property type="evidence" value="ECO:0007669"/>
    <property type="project" value="TreeGrafter"/>
</dbReference>
<evidence type="ECO:0000256" key="1">
    <source>
        <dbReference type="ARBA" id="ARBA00023157"/>
    </source>
</evidence>
<evidence type="ECO:0000256" key="2">
    <source>
        <dbReference type="SAM" id="Phobius"/>
    </source>
</evidence>
<proteinExistence type="predicted"/>
<dbReference type="GO" id="GO:0004653">
    <property type="term" value="F:polypeptide N-acetylgalactosaminyltransferase activity"/>
    <property type="evidence" value="ECO:0007669"/>
    <property type="project" value="TreeGrafter"/>
</dbReference>
<feature type="domain" description="Glycosyltransferase 2-like" evidence="3">
    <location>
        <begin position="181"/>
        <end position="268"/>
    </location>
</feature>
<dbReference type="InterPro" id="IPR001173">
    <property type="entry name" value="Glyco_trans_2-like"/>
</dbReference>
<dbReference type="Proteomes" id="UP000276834">
    <property type="component" value="Unassembled WGS sequence"/>
</dbReference>
<keyword evidence="2" id="KW-0812">Transmembrane</keyword>
<dbReference type="InterPro" id="IPR029044">
    <property type="entry name" value="Nucleotide-diphossugar_trans"/>
</dbReference>
<dbReference type="PANTHER" id="PTHR11675:SF28">
    <property type="entry name" value="POLYPEPTIDE N-ACETYLGALACTOSAMINYLTRANSFERASE 9"/>
    <property type="match status" value="1"/>
</dbReference>
<dbReference type="Gene3D" id="3.90.550.10">
    <property type="entry name" value="Spore Coat Polysaccharide Biosynthesis Protein SpsA, Chain A"/>
    <property type="match status" value="2"/>
</dbReference>
<gene>
    <name evidence="4" type="ORF">DV515_00009435</name>
</gene>
<dbReference type="EMBL" id="QUSF01000030">
    <property type="protein sequence ID" value="RLV99748.1"/>
    <property type="molecule type" value="Genomic_DNA"/>
</dbReference>
<dbReference type="SUPFAM" id="SSF53448">
    <property type="entry name" value="Nucleotide-diphospho-sugar transferases"/>
    <property type="match status" value="1"/>
</dbReference>
<dbReference type="GO" id="GO:0005794">
    <property type="term" value="C:Golgi apparatus"/>
    <property type="evidence" value="ECO:0007669"/>
    <property type="project" value="TreeGrafter"/>
</dbReference>
<protein>
    <recommendedName>
        <fullName evidence="3">Glycosyltransferase 2-like domain-containing protein</fullName>
    </recommendedName>
</protein>
<sequence>MAVARKIKTLLTVNILVFVGIILFSVYCRIQDRSQELVQIVRSADRRARSRGAKVGSLADRESILQRLDHLEEVVYNQLNVIDEEGKHPPVLFMTYHSNSPALKNIGLAKPMGLVEGPGGLGQGGMAATLRDDSHESETKYEEYGYNAQLSDRISLDRSIPDYRPKKCKQMTYPEDLPQISVVFIFVNEALSVILRSVHSVVNHTPSHLLKEIILVDDNSDNVELKFNLDQYVHKRYPGLVKIVRNTKREGLIRARIQGWKAATSPVCLSWEHLFFESHRTNTAGTPNKVIMGAQHLGKSAVNEEIFPLVGKSIECMAGQAVKSLRAEPALTRIKEDRKRIILPAIDNIKYNTFEVQQYANAAHGYNWGLWCMYIIPPQDWLDKGDESAPIRKSSEITAENREVLEFLAYLKCHVIDANWTPAMIGCSFVVDREYFGEIGLLDPGMEVYGGENIELGMRVSKKETLCTCKECWGACGPAELLSD</sequence>
<keyword evidence="2" id="KW-1133">Transmembrane helix</keyword>
<evidence type="ECO:0000259" key="3">
    <source>
        <dbReference type="Pfam" id="PF00535"/>
    </source>
</evidence>
<comment type="caution">
    <text evidence="4">The sequence shown here is derived from an EMBL/GenBank/DDBJ whole genome shotgun (WGS) entry which is preliminary data.</text>
</comment>
<dbReference type="Pfam" id="PF00535">
    <property type="entry name" value="Glycos_transf_2"/>
    <property type="match status" value="1"/>
</dbReference>
<organism evidence="4 5">
    <name type="scientific">Chloebia gouldiae</name>
    <name type="common">Gouldian finch</name>
    <name type="synonym">Erythrura gouldiae</name>
    <dbReference type="NCBI Taxonomy" id="44316"/>
    <lineage>
        <taxon>Eukaryota</taxon>
        <taxon>Metazoa</taxon>
        <taxon>Chordata</taxon>
        <taxon>Craniata</taxon>
        <taxon>Vertebrata</taxon>
        <taxon>Euteleostomi</taxon>
        <taxon>Archelosauria</taxon>
        <taxon>Archosauria</taxon>
        <taxon>Dinosauria</taxon>
        <taxon>Saurischia</taxon>
        <taxon>Theropoda</taxon>
        <taxon>Coelurosauria</taxon>
        <taxon>Aves</taxon>
        <taxon>Neognathae</taxon>
        <taxon>Neoaves</taxon>
        <taxon>Telluraves</taxon>
        <taxon>Australaves</taxon>
        <taxon>Passeriformes</taxon>
        <taxon>Passeroidea</taxon>
        <taxon>Passeridae</taxon>
        <taxon>Chloebia</taxon>
    </lineage>
</organism>
<dbReference type="PANTHER" id="PTHR11675">
    <property type="entry name" value="N-ACETYLGALACTOSAMINYLTRANSFERASE"/>
    <property type="match status" value="1"/>
</dbReference>